<keyword evidence="2" id="KW-0812">Transmembrane</keyword>
<name>A0A3L6G6W6_MAIZE</name>
<dbReference type="Gene3D" id="3.30.530.20">
    <property type="match status" value="1"/>
</dbReference>
<comment type="subcellular location">
    <subcellularLocation>
        <location evidence="1">Nucleus</location>
    </subcellularLocation>
</comment>
<dbReference type="InterPro" id="IPR023393">
    <property type="entry name" value="START-like_dom_sf"/>
</dbReference>
<protein>
    <recommendedName>
        <fullName evidence="3">START domain-containing protein</fullName>
    </recommendedName>
</protein>
<dbReference type="PROSITE" id="PS50848">
    <property type="entry name" value="START"/>
    <property type="match status" value="1"/>
</dbReference>
<dbReference type="EMBL" id="NCVQ01000002">
    <property type="protein sequence ID" value="PWZ44327.1"/>
    <property type="molecule type" value="Genomic_DNA"/>
</dbReference>
<gene>
    <name evidence="4" type="ORF">Zm00014a_003678</name>
</gene>
<dbReference type="SUPFAM" id="SSF55961">
    <property type="entry name" value="Bet v1-like"/>
    <property type="match status" value="1"/>
</dbReference>
<proteinExistence type="predicted"/>
<evidence type="ECO:0000256" key="1">
    <source>
        <dbReference type="ARBA" id="ARBA00004123"/>
    </source>
</evidence>
<comment type="caution">
    <text evidence="4">The sequence shown here is derived from an EMBL/GenBank/DDBJ whole genome shotgun (WGS) entry which is preliminary data.</text>
</comment>
<dbReference type="AlphaFoldDB" id="A0A3L6G6W6"/>
<evidence type="ECO:0000313" key="4">
    <source>
        <dbReference type="EMBL" id="PWZ44327.1"/>
    </source>
</evidence>
<dbReference type="InterPro" id="IPR002913">
    <property type="entry name" value="START_lipid-bd_dom"/>
</dbReference>
<feature type="transmembrane region" description="Helical" evidence="2">
    <location>
        <begin position="21"/>
        <end position="45"/>
    </location>
</feature>
<dbReference type="PANTHER" id="PTHR19308:SF9">
    <property type="entry name" value="OS07G0185200 PROTEIN"/>
    <property type="match status" value="1"/>
</dbReference>
<evidence type="ECO:0000256" key="2">
    <source>
        <dbReference type="SAM" id="Phobius"/>
    </source>
</evidence>
<sequence length="488" mass="54300">MAGWCEEAVALLQRPAAAEMAVDVLLCAVPIWAAVMIGLVVGWSWRPRWTGLLFLGLRTRLRIIWLPPGLGARRLWFACTALSACSVAPRLLSSAFRRCRGKQQDKASPEDTAAVARDGGGCADGRTNFEGEHDTVTEKDLELLLQLLDNKESGDTAWQNLMERTTSNMTYKAWRREPEEGPIMYCSRTIFEDATPELVRDFFWDGDFRLKWDPMLAYSKSLDEFPQNGATIVHWIKKSHAFIFLAALGQMPRRSYSPAPELPGKRPRVVAAARAGTRTRALPMPGWGHRQVVDFVDFPNSIADESREKATVKFGLGVPYPSLPKKEKPRRVELYFSSWRIRAVQSPKHVGQQSACEVTLVHYEDMGIPKDVARVAVRHGMWGAVKKLQSGFRAYQQMRDTENTLSHSAIMARMTTRVSITASNGGLDHDLSIADKIGGENDSSHAVQHGFDWKWVVFGGAVAAVCVLNTGLVGKVLLLGAARRQAKK</sequence>
<dbReference type="ExpressionAtlas" id="A0A3L6G6W6">
    <property type="expression patterns" value="baseline and differential"/>
</dbReference>
<dbReference type="PANTHER" id="PTHR19308">
    <property type="entry name" value="PHOSPHATIDYLCHOLINE TRANSFER PROTEIN"/>
    <property type="match status" value="1"/>
</dbReference>
<dbReference type="InterPro" id="IPR051213">
    <property type="entry name" value="START_lipid_transfer"/>
</dbReference>
<evidence type="ECO:0000259" key="3">
    <source>
        <dbReference type="PROSITE" id="PS50848"/>
    </source>
</evidence>
<organism evidence="4">
    <name type="scientific">Zea mays</name>
    <name type="common">Maize</name>
    <dbReference type="NCBI Taxonomy" id="4577"/>
    <lineage>
        <taxon>Eukaryota</taxon>
        <taxon>Viridiplantae</taxon>
        <taxon>Streptophyta</taxon>
        <taxon>Embryophyta</taxon>
        <taxon>Tracheophyta</taxon>
        <taxon>Spermatophyta</taxon>
        <taxon>Magnoliopsida</taxon>
        <taxon>Liliopsida</taxon>
        <taxon>Poales</taxon>
        <taxon>Poaceae</taxon>
        <taxon>PACMAD clade</taxon>
        <taxon>Panicoideae</taxon>
        <taxon>Andropogonodae</taxon>
        <taxon>Andropogoneae</taxon>
        <taxon>Tripsacinae</taxon>
        <taxon>Zea</taxon>
    </lineage>
</organism>
<accession>A0A3L6G6W6</accession>
<dbReference type="GO" id="GO:0008289">
    <property type="term" value="F:lipid binding"/>
    <property type="evidence" value="ECO:0007669"/>
    <property type="project" value="InterPro"/>
</dbReference>
<dbReference type="Proteomes" id="UP000251960">
    <property type="component" value="Chromosome 10"/>
</dbReference>
<keyword evidence="2" id="KW-1133">Transmembrane helix</keyword>
<reference evidence="4" key="1">
    <citation type="journal article" date="2018" name="Nat. Genet.">
        <title>Extensive intraspecific gene order and gene structural variations between Mo17 and other maize genomes.</title>
        <authorList>
            <person name="Sun S."/>
            <person name="Zhou Y."/>
            <person name="Chen J."/>
            <person name="Shi J."/>
            <person name="Zhao H."/>
            <person name="Zhao H."/>
            <person name="Song W."/>
            <person name="Zhang M."/>
            <person name="Cui Y."/>
            <person name="Dong X."/>
            <person name="Liu H."/>
            <person name="Ma X."/>
            <person name="Jiao Y."/>
            <person name="Wang B."/>
            <person name="Wei X."/>
            <person name="Stein J.C."/>
            <person name="Glaubitz J.C."/>
            <person name="Lu F."/>
            <person name="Yu G."/>
            <person name="Liang C."/>
            <person name="Fengler K."/>
            <person name="Li B."/>
            <person name="Rafalski A."/>
            <person name="Schnable P.S."/>
            <person name="Ware D.H."/>
            <person name="Buckler E.S."/>
            <person name="Lai J."/>
        </authorList>
    </citation>
    <scope>NUCLEOTIDE SEQUENCE [LARGE SCALE GENOMIC DNA]</scope>
    <source>
        <tissue evidence="4">Seedling</tissue>
    </source>
</reference>
<keyword evidence="2" id="KW-0472">Membrane</keyword>
<dbReference type="GO" id="GO:0005634">
    <property type="term" value="C:nucleus"/>
    <property type="evidence" value="ECO:0007669"/>
    <property type="project" value="UniProtKB-SubCell"/>
</dbReference>
<dbReference type="GO" id="GO:0005737">
    <property type="term" value="C:cytoplasm"/>
    <property type="evidence" value="ECO:0007669"/>
    <property type="project" value="UniProtKB-ARBA"/>
</dbReference>
<feature type="domain" description="START" evidence="3">
    <location>
        <begin position="129"/>
        <end position="397"/>
    </location>
</feature>